<sequence>MRGPCKSEAPGDCPVRHPLRPPLGGCTVRWSAARSGGRIAMRGPLYISGSVLPTFTPTSLQAARFVQASSRLPMPRFAHEGSVRRTDGISVTVRPRLTKNSKPSGYRHGRITLQGGRTTKKNPYICRSDTGSRPKEEPQRREEAVPSPKRMKSGTNQRRCVPSFLQRASLIRSARLSPDEQTQKIQFPTDDVAAVHRDWLPSPASWVEYRRDVIITVIV</sequence>
<name>A0A4C1Z3K6_EUMVA</name>
<gene>
    <name evidence="2" type="ORF">EVAR_59672_1</name>
</gene>
<dbReference type="EMBL" id="BGZK01001527">
    <property type="protein sequence ID" value="GBP81733.1"/>
    <property type="molecule type" value="Genomic_DNA"/>
</dbReference>
<evidence type="ECO:0000313" key="2">
    <source>
        <dbReference type="EMBL" id="GBP81733.1"/>
    </source>
</evidence>
<organism evidence="2 3">
    <name type="scientific">Eumeta variegata</name>
    <name type="common">Bagworm moth</name>
    <name type="synonym">Eumeta japonica</name>
    <dbReference type="NCBI Taxonomy" id="151549"/>
    <lineage>
        <taxon>Eukaryota</taxon>
        <taxon>Metazoa</taxon>
        <taxon>Ecdysozoa</taxon>
        <taxon>Arthropoda</taxon>
        <taxon>Hexapoda</taxon>
        <taxon>Insecta</taxon>
        <taxon>Pterygota</taxon>
        <taxon>Neoptera</taxon>
        <taxon>Endopterygota</taxon>
        <taxon>Lepidoptera</taxon>
        <taxon>Glossata</taxon>
        <taxon>Ditrysia</taxon>
        <taxon>Tineoidea</taxon>
        <taxon>Psychidae</taxon>
        <taxon>Oiketicinae</taxon>
        <taxon>Eumeta</taxon>
    </lineage>
</organism>
<proteinExistence type="predicted"/>
<evidence type="ECO:0000313" key="3">
    <source>
        <dbReference type="Proteomes" id="UP000299102"/>
    </source>
</evidence>
<accession>A0A4C1Z3K6</accession>
<dbReference type="Proteomes" id="UP000299102">
    <property type="component" value="Unassembled WGS sequence"/>
</dbReference>
<feature type="region of interest" description="Disordered" evidence="1">
    <location>
        <begin position="96"/>
        <end position="157"/>
    </location>
</feature>
<reference evidence="2 3" key="1">
    <citation type="journal article" date="2019" name="Commun. Biol.">
        <title>The bagworm genome reveals a unique fibroin gene that provides high tensile strength.</title>
        <authorList>
            <person name="Kono N."/>
            <person name="Nakamura H."/>
            <person name="Ohtoshi R."/>
            <person name="Tomita M."/>
            <person name="Numata K."/>
            <person name="Arakawa K."/>
        </authorList>
    </citation>
    <scope>NUCLEOTIDE SEQUENCE [LARGE SCALE GENOMIC DNA]</scope>
</reference>
<protein>
    <submittedName>
        <fullName evidence="2">Uncharacterized protein</fullName>
    </submittedName>
</protein>
<comment type="caution">
    <text evidence="2">The sequence shown here is derived from an EMBL/GenBank/DDBJ whole genome shotgun (WGS) entry which is preliminary data.</text>
</comment>
<keyword evidence="3" id="KW-1185">Reference proteome</keyword>
<dbReference type="AlphaFoldDB" id="A0A4C1Z3K6"/>
<evidence type="ECO:0000256" key="1">
    <source>
        <dbReference type="SAM" id="MobiDB-lite"/>
    </source>
</evidence>
<feature type="compositionally biased region" description="Basic and acidic residues" evidence="1">
    <location>
        <begin position="130"/>
        <end position="144"/>
    </location>
</feature>